<keyword evidence="11" id="KW-1185">Reference proteome</keyword>
<dbReference type="Proteomes" id="UP000441208">
    <property type="component" value="Unassembled WGS sequence"/>
</dbReference>
<evidence type="ECO:0000313" key="18">
    <source>
        <dbReference type="Proteomes" id="UP000488956"/>
    </source>
</evidence>
<dbReference type="Proteomes" id="UP000476176">
    <property type="component" value="Unassembled WGS sequence"/>
</dbReference>
<dbReference type="Proteomes" id="UP000440732">
    <property type="component" value="Unassembled WGS sequence"/>
</dbReference>
<evidence type="ECO:0000313" key="7">
    <source>
        <dbReference type="EMBL" id="KAE9186800.1"/>
    </source>
</evidence>
<evidence type="ECO:0000313" key="11">
    <source>
        <dbReference type="Proteomes" id="UP000433483"/>
    </source>
</evidence>
<evidence type="ECO:0000313" key="5">
    <source>
        <dbReference type="EMBL" id="KAE9131716.1"/>
    </source>
</evidence>
<dbReference type="EMBL" id="QXGF01000185">
    <property type="protein sequence ID" value="KAE8944814.1"/>
    <property type="molecule type" value="Genomic_DNA"/>
</dbReference>
<comment type="caution">
    <text evidence="8">The sequence shown here is derived from an EMBL/GenBank/DDBJ whole genome shotgun (WGS) entry which is preliminary data.</text>
</comment>
<evidence type="ECO:0000313" key="13">
    <source>
        <dbReference type="Proteomes" id="UP000440367"/>
    </source>
</evidence>
<sequence length="54" mass="6031">MAFLSAACFTSFAVDGCSHTDNKSFPYERTGVMVSKSYTILNTRCWETLTLLQS</sequence>
<evidence type="ECO:0000313" key="17">
    <source>
        <dbReference type="Proteomes" id="UP000476176"/>
    </source>
</evidence>
<dbReference type="EMBL" id="QXFW01003227">
    <property type="protein sequence ID" value="KAE8972130.1"/>
    <property type="molecule type" value="Genomic_DNA"/>
</dbReference>
<dbReference type="EMBL" id="QXGB01002216">
    <property type="protein sequence ID" value="KAE9180226.1"/>
    <property type="molecule type" value="Genomic_DNA"/>
</dbReference>
<evidence type="ECO:0000313" key="12">
    <source>
        <dbReference type="Proteomes" id="UP000437068"/>
    </source>
</evidence>
<dbReference type="EMBL" id="QXGA01001781">
    <property type="protein sequence ID" value="KAE9110482.1"/>
    <property type="molecule type" value="Genomic_DNA"/>
</dbReference>
<dbReference type="EMBL" id="QXGE01002402">
    <property type="protein sequence ID" value="KAE9282189.1"/>
    <property type="molecule type" value="Genomic_DNA"/>
</dbReference>
<protein>
    <submittedName>
        <fullName evidence="8">Uncharacterized protein</fullName>
    </submittedName>
</protein>
<dbReference type="EMBL" id="QXGC01002388">
    <property type="protein sequence ID" value="KAE9186800.1"/>
    <property type="molecule type" value="Genomic_DNA"/>
</dbReference>
<evidence type="ECO:0000313" key="2">
    <source>
        <dbReference type="EMBL" id="KAE8972130.1"/>
    </source>
</evidence>
<dbReference type="Proteomes" id="UP000433483">
    <property type="component" value="Unassembled WGS sequence"/>
</dbReference>
<name>A0A6A4ABB8_9STRA</name>
<evidence type="ECO:0000313" key="3">
    <source>
        <dbReference type="EMBL" id="KAE9110482.1"/>
    </source>
</evidence>
<dbReference type="Proteomes" id="UP000488956">
    <property type="component" value="Unassembled WGS sequence"/>
</dbReference>
<evidence type="ECO:0000313" key="9">
    <source>
        <dbReference type="EMBL" id="KAE9282189.1"/>
    </source>
</evidence>
<dbReference type="Proteomes" id="UP000440367">
    <property type="component" value="Unassembled WGS sequence"/>
</dbReference>
<gene>
    <name evidence="9" type="ORF">PF001_g23430</name>
    <name evidence="8" type="ORF">PF002_g4488</name>
    <name evidence="7" type="ORF">PF004_g22985</name>
    <name evidence="6" type="ORF">PF005_g23371</name>
    <name evidence="3" type="ORF">PF006_g20435</name>
    <name evidence="5" type="ORF">PF007_g3995</name>
    <name evidence="1" type="ORF">PF009_g5514</name>
    <name evidence="4" type="ORF">PF010_g4720</name>
    <name evidence="2" type="ORF">PF011_g25757</name>
</gene>
<evidence type="ECO:0000313" key="6">
    <source>
        <dbReference type="EMBL" id="KAE9180226.1"/>
    </source>
</evidence>
<proteinExistence type="predicted"/>
<evidence type="ECO:0000313" key="8">
    <source>
        <dbReference type="EMBL" id="KAE9251022.1"/>
    </source>
</evidence>
<reference evidence="10 11" key="1">
    <citation type="submission" date="2018-08" db="EMBL/GenBank/DDBJ databases">
        <title>Genomic investigation of the strawberry pathogen Phytophthora fragariae indicates pathogenicity is determined by transcriptional variation in three key races.</title>
        <authorList>
            <person name="Adams T.M."/>
            <person name="Armitage A.D."/>
            <person name="Sobczyk M.K."/>
            <person name="Bates H.J."/>
            <person name="Dunwell J.M."/>
            <person name="Nellist C.F."/>
            <person name="Harrison R.J."/>
        </authorList>
    </citation>
    <scope>NUCLEOTIDE SEQUENCE [LARGE SCALE GENOMIC DNA]</scope>
    <source>
        <strain evidence="9 12">A4</strain>
        <strain evidence="8 13">BC-1</strain>
        <strain evidence="7 17">BC-23</strain>
        <strain evidence="6 11">NOV-27</strain>
        <strain evidence="3 14">NOV-5</strain>
        <strain evidence="5 15">NOV-71</strain>
        <strain evidence="1 10">NOV-9</strain>
        <strain evidence="4 18">ONT-3</strain>
        <strain evidence="2 16">SCRP245</strain>
    </source>
</reference>
<dbReference type="EMBL" id="QXFZ01000124">
    <property type="protein sequence ID" value="KAE9131716.1"/>
    <property type="molecule type" value="Genomic_DNA"/>
</dbReference>
<evidence type="ECO:0000313" key="4">
    <source>
        <dbReference type="EMBL" id="KAE9127928.1"/>
    </source>
</evidence>
<evidence type="ECO:0000313" key="14">
    <source>
        <dbReference type="Proteomes" id="UP000440732"/>
    </source>
</evidence>
<evidence type="ECO:0000313" key="15">
    <source>
        <dbReference type="Proteomes" id="UP000441208"/>
    </source>
</evidence>
<dbReference type="AlphaFoldDB" id="A0A6A4ABB8"/>
<accession>A0A6A4ABB8</accession>
<organism evidence="8 13">
    <name type="scientific">Phytophthora fragariae</name>
    <dbReference type="NCBI Taxonomy" id="53985"/>
    <lineage>
        <taxon>Eukaryota</taxon>
        <taxon>Sar</taxon>
        <taxon>Stramenopiles</taxon>
        <taxon>Oomycota</taxon>
        <taxon>Peronosporomycetes</taxon>
        <taxon>Peronosporales</taxon>
        <taxon>Peronosporaceae</taxon>
        <taxon>Phytophthora</taxon>
    </lineage>
</organism>
<evidence type="ECO:0000313" key="1">
    <source>
        <dbReference type="EMBL" id="KAE8944814.1"/>
    </source>
</evidence>
<dbReference type="EMBL" id="QXGD01000139">
    <property type="protein sequence ID" value="KAE9251022.1"/>
    <property type="molecule type" value="Genomic_DNA"/>
</dbReference>
<dbReference type="EMBL" id="QXFX01000167">
    <property type="protein sequence ID" value="KAE9127928.1"/>
    <property type="molecule type" value="Genomic_DNA"/>
</dbReference>
<evidence type="ECO:0000313" key="16">
    <source>
        <dbReference type="Proteomes" id="UP000460718"/>
    </source>
</evidence>
<dbReference type="Proteomes" id="UP000437068">
    <property type="component" value="Unassembled WGS sequence"/>
</dbReference>
<dbReference type="Proteomes" id="UP000460718">
    <property type="component" value="Unassembled WGS sequence"/>
</dbReference>
<evidence type="ECO:0000313" key="10">
    <source>
        <dbReference type="Proteomes" id="UP000429523"/>
    </source>
</evidence>
<dbReference type="Proteomes" id="UP000429523">
    <property type="component" value="Unassembled WGS sequence"/>
</dbReference>